<keyword evidence="4" id="KW-1185">Reference proteome</keyword>
<keyword evidence="2" id="KW-0472">Membrane</keyword>
<evidence type="ECO:0000313" key="4">
    <source>
        <dbReference type="Proteomes" id="UP000237347"/>
    </source>
</evidence>
<keyword evidence="2" id="KW-1133">Transmembrane helix</keyword>
<dbReference type="Proteomes" id="UP000237347">
    <property type="component" value="Unassembled WGS sequence"/>
</dbReference>
<evidence type="ECO:0000256" key="1">
    <source>
        <dbReference type="SAM" id="MobiDB-lite"/>
    </source>
</evidence>
<feature type="compositionally biased region" description="Basic and acidic residues" evidence="1">
    <location>
        <begin position="1"/>
        <end position="16"/>
    </location>
</feature>
<organism evidence="3 4">
    <name type="scientific">Quercus suber</name>
    <name type="common">Cork oak</name>
    <dbReference type="NCBI Taxonomy" id="58331"/>
    <lineage>
        <taxon>Eukaryota</taxon>
        <taxon>Viridiplantae</taxon>
        <taxon>Streptophyta</taxon>
        <taxon>Embryophyta</taxon>
        <taxon>Tracheophyta</taxon>
        <taxon>Spermatophyta</taxon>
        <taxon>Magnoliopsida</taxon>
        <taxon>eudicotyledons</taxon>
        <taxon>Gunneridae</taxon>
        <taxon>Pentapetalae</taxon>
        <taxon>rosids</taxon>
        <taxon>fabids</taxon>
        <taxon>Fagales</taxon>
        <taxon>Fagaceae</taxon>
        <taxon>Quercus</taxon>
    </lineage>
</organism>
<feature type="transmembrane region" description="Helical" evidence="2">
    <location>
        <begin position="35"/>
        <end position="54"/>
    </location>
</feature>
<proteinExistence type="predicted"/>
<dbReference type="EMBL" id="PKMF04000050">
    <property type="protein sequence ID" value="KAK7854975.1"/>
    <property type="molecule type" value="Genomic_DNA"/>
</dbReference>
<dbReference type="AlphaFoldDB" id="A0AAW0LU65"/>
<keyword evidence="2" id="KW-0812">Transmembrane</keyword>
<reference evidence="3 4" key="1">
    <citation type="journal article" date="2018" name="Sci. Data">
        <title>The draft genome sequence of cork oak.</title>
        <authorList>
            <person name="Ramos A.M."/>
            <person name="Usie A."/>
            <person name="Barbosa P."/>
            <person name="Barros P.M."/>
            <person name="Capote T."/>
            <person name="Chaves I."/>
            <person name="Simoes F."/>
            <person name="Abreu I."/>
            <person name="Carrasquinho I."/>
            <person name="Faro C."/>
            <person name="Guimaraes J.B."/>
            <person name="Mendonca D."/>
            <person name="Nobrega F."/>
            <person name="Rodrigues L."/>
            <person name="Saibo N.J.M."/>
            <person name="Varela M.C."/>
            <person name="Egas C."/>
            <person name="Matos J."/>
            <person name="Miguel C.M."/>
            <person name="Oliveira M.M."/>
            <person name="Ricardo C.P."/>
            <person name="Goncalves S."/>
        </authorList>
    </citation>
    <scope>NUCLEOTIDE SEQUENCE [LARGE SCALE GENOMIC DNA]</scope>
    <source>
        <strain evidence="4">cv. HL8</strain>
    </source>
</reference>
<evidence type="ECO:0000313" key="3">
    <source>
        <dbReference type="EMBL" id="KAK7854975.1"/>
    </source>
</evidence>
<gene>
    <name evidence="3" type="ORF">CFP56_030193</name>
</gene>
<protein>
    <submittedName>
        <fullName evidence="3">Uncharacterized protein</fullName>
    </submittedName>
</protein>
<feature type="region of interest" description="Disordered" evidence="1">
    <location>
        <begin position="1"/>
        <end position="26"/>
    </location>
</feature>
<name>A0AAW0LU65_QUESU</name>
<evidence type="ECO:0000256" key="2">
    <source>
        <dbReference type="SAM" id="Phobius"/>
    </source>
</evidence>
<sequence length="65" mass="7345">MKQTTRKPESREENPRNRNPANPNAIEMSDWTQNAFVAVHVLVFLSVLAISVPAEFADSNRYANT</sequence>
<comment type="caution">
    <text evidence="3">The sequence shown here is derived from an EMBL/GenBank/DDBJ whole genome shotgun (WGS) entry which is preliminary data.</text>
</comment>
<accession>A0AAW0LU65</accession>